<protein>
    <recommendedName>
        <fullName evidence="1">Nucleoside phosphorylase domain-containing protein</fullName>
    </recommendedName>
</protein>
<name>A0A2T9ZIS6_9FUNG</name>
<dbReference type="SUPFAM" id="SSF53167">
    <property type="entry name" value="Purine and uridine phosphorylases"/>
    <property type="match status" value="1"/>
</dbReference>
<dbReference type="Gene3D" id="3.40.50.1580">
    <property type="entry name" value="Nucleoside phosphorylase domain"/>
    <property type="match status" value="1"/>
</dbReference>
<dbReference type="InterPro" id="IPR000845">
    <property type="entry name" value="Nucleoside_phosphorylase_d"/>
</dbReference>
<sequence length="493" mass="55166">MPIHEMKSANFPIDAEGRTYHVECKRGDIANRVITVGDPARARAMATKFEKTVFQHSSHRGFLIITGIYKKVPITIVSIGMGLSMMDFFVRETRAVVDGPMVIIRFGSCGSICSAVPGDIIVADSSYGIIRNYDHFTNPAKKSDPAYIITDKVAADARLTEKLETKLAESMGKEHIVKGSNGCADSFYSSQGRLGSDFVDENETLISELKEKHTDAVSLEMEAHMLYHLAATSIGPDNTPSIRATCALIVYADRSGDKFITPEQANSAVIHCTNAIFDTLVEEDLDEQALHPTAGSGSFDSSPYPSCIKGVYTEDVFYYSFIGCQLEYNVSKAIHPGVTLFSDKGKHGDIVLNGTYSFDTLAQKNKEVLLFFCKNEFWKKYKYFVKVDEDTFVNYSALIDVRYDIGCIWSGADNKYCTGMVYYYSATALKNACSNTAALDRYKKYDDVQITEWLTSQNSTNKYCSLRDHFIIHKQYRSKRLNVFFTPYIKCDS</sequence>
<dbReference type="GO" id="GO:0005829">
    <property type="term" value="C:cytosol"/>
    <property type="evidence" value="ECO:0007669"/>
    <property type="project" value="TreeGrafter"/>
</dbReference>
<feature type="domain" description="Nucleoside phosphorylase" evidence="1">
    <location>
        <begin position="32"/>
        <end position="231"/>
    </location>
</feature>
<proteinExistence type="predicted"/>
<comment type="caution">
    <text evidence="2">The sequence shown here is derived from an EMBL/GenBank/DDBJ whole genome shotgun (WGS) entry which is preliminary data.</text>
</comment>
<dbReference type="OrthoDB" id="416752at2759"/>
<dbReference type="AlphaFoldDB" id="A0A2T9ZIS6"/>
<gene>
    <name evidence="2" type="ORF">BB560_000979</name>
</gene>
<dbReference type="InterPro" id="IPR035994">
    <property type="entry name" value="Nucleoside_phosphorylase_sf"/>
</dbReference>
<dbReference type="GO" id="GO:0004850">
    <property type="term" value="F:uridine phosphorylase activity"/>
    <property type="evidence" value="ECO:0007669"/>
    <property type="project" value="TreeGrafter"/>
</dbReference>
<reference evidence="2 3" key="1">
    <citation type="journal article" date="2018" name="MBio">
        <title>Comparative Genomics Reveals the Core Gene Toolbox for the Fungus-Insect Symbiosis.</title>
        <authorList>
            <person name="Wang Y."/>
            <person name="Stata M."/>
            <person name="Wang W."/>
            <person name="Stajich J.E."/>
            <person name="White M.M."/>
            <person name="Moncalvo J.M."/>
        </authorList>
    </citation>
    <scope>NUCLEOTIDE SEQUENCE [LARGE SCALE GENOMIC DNA]</scope>
    <source>
        <strain evidence="2 3">SC-DP-2</strain>
    </source>
</reference>
<dbReference type="CDD" id="cd17769">
    <property type="entry name" value="NP_TgUP-like"/>
    <property type="match status" value="1"/>
</dbReference>
<accession>A0A2T9ZIS6</accession>
<evidence type="ECO:0000313" key="3">
    <source>
        <dbReference type="Proteomes" id="UP000245609"/>
    </source>
</evidence>
<dbReference type="Pfam" id="PF01048">
    <property type="entry name" value="PNP_UDP_1"/>
    <property type="match status" value="1"/>
</dbReference>
<dbReference type="STRING" id="133381.A0A2T9ZIS6"/>
<evidence type="ECO:0000313" key="2">
    <source>
        <dbReference type="EMBL" id="PVV04523.1"/>
    </source>
</evidence>
<dbReference type="Proteomes" id="UP000245609">
    <property type="component" value="Unassembled WGS sequence"/>
</dbReference>
<keyword evidence="3" id="KW-1185">Reference proteome</keyword>
<dbReference type="PANTHER" id="PTHR43691:SF14">
    <property type="entry name" value="URIDINE PHOSPHORYLASE"/>
    <property type="match status" value="1"/>
</dbReference>
<dbReference type="GO" id="GO:0006218">
    <property type="term" value="P:uridine catabolic process"/>
    <property type="evidence" value="ECO:0007669"/>
    <property type="project" value="TreeGrafter"/>
</dbReference>
<evidence type="ECO:0000259" key="1">
    <source>
        <dbReference type="Pfam" id="PF01048"/>
    </source>
</evidence>
<organism evidence="2 3">
    <name type="scientific">Smittium megazygosporum</name>
    <dbReference type="NCBI Taxonomy" id="133381"/>
    <lineage>
        <taxon>Eukaryota</taxon>
        <taxon>Fungi</taxon>
        <taxon>Fungi incertae sedis</taxon>
        <taxon>Zoopagomycota</taxon>
        <taxon>Kickxellomycotina</taxon>
        <taxon>Harpellomycetes</taxon>
        <taxon>Harpellales</taxon>
        <taxon>Legeriomycetaceae</taxon>
        <taxon>Smittium</taxon>
    </lineage>
</organism>
<dbReference type="EMBL" id="MBFS01000113">
    <property type="protein sequence ID" value="PVV04523.1"/>
    <property type="molecule type" value="Genomic_DNA"/>
</dbReference>
<dbReference type="PANTHER" id="PTHR43691">
    <property type="entry name" value="URIDINE PHOSPHORYLASE"/>
    <property type="match status" value="1"/>
</dbReference>